<dbReference type="PANTHER" id="PTHR15715:SF26">
    <property type="entry name" value="COILED-COIL DOMAIN-CONTAINING PROTEIN 136"/>
    <property type="match status" value="1"/>
</dbReference>
<dbReference type="Proteomes" id="UP001501920">
    <property type="component" value="Chromosome 8"/>
</dbReference>
<feature type="coiled-coil region" evidence="1">
    <location>
        <begin position="54"/>
        <end position="188"/>
    </location>
</feature>
<keyword evidence="4" id="KW-1185">Reference proteome</keyword>
<dbReference type="GeneTree" id="ENSGT00940000159122"/>
<dbReference type="STRING" id="42514.ENSPNAP00000011288"/>
<organism evidence="3 4">
    <name type="scientific">Pygocentrus nattereri</name>
    <name type="common">Red-bellied piranha</name>
    <dbReference type="NCBI Taxonomy" id="42514"/>
    <lineage>
        <taxon>Eukaryota</taxon>
        <taxon>Metazoa</taxon>
        <taxon>Chordata</taxon>
        <taxon>Craniata</taxon>
        <taxon>Vertebrata</taxon>
        <taxon>Euteleostomi</taxon>
        <taxon>Actinopterygii</taxon>
        <taxon>Neopterygii</taxon>
        <taxon>Teleostei</taxon>
        <taxon>Ostariophysi</taxon>
        <taxon>Characiformes</taxon>
        <taxon>Characoidei</taxon>
        <taxon>Pygocentrus</taxon>
    </lineage>
</organism>
<proteinExistence type="predicted"/>
<evidence type="ECO:0008006" key="5">
    <source>
        <dbReference type="Google" id="ProtNLM"/>
    </source>
</evidence>
<keyword evidence="2" id="KW-0472">Membrane</keyword>
<evidence type="ECO:0000313" key="3">
    <source>
        <dbReference type="Ensembl" id="ENSPNAP00000011288.2"/>
    </source>
</evidence>
<keyword evidence="2" id="KW-0812">Transmembrane</keyword>
<dbReference type="AlphaFoldDB" id="A0A3B4CIP1"/>
<dbReference type="GO" id="GO:0001675">
    <property type="term" value="P:acrosome assembly"/>
    <property type="evidence" value="ECO:0007669"/>
    <property type="project" value="TreeGrafter"/>
</dbReference>
<dbReference type="GO" id="GO:0002080">
    <property type="term" value="C:acrosomal membrane"/>
    <property type="evidence" value="ECO:0007669"/>
    <property type="project" value="TreeGrafter"/>
</dbReference>
<dbReference type="Ensembl" id="ENSPNAT00000018211.2">
    <property type="protein sequence ID" value="ENSPNAP00000011288.2"/>
    <property type="gene ID" value="ENSPNAG00000003457.2"/>
</dbReference>
<reference evidence="3" key="2">
    <citation type="submission" date="2025-08" db="UniProtKB">
        <authorList>
            <consortium name="Ensembl"/>
        </authorList>
    </citation>
    <scope>IDENTIFICATION</scope>
</reference>
<dbReference type="GO" id="GO:0007338">
    <property type="term" value="P:single fertilization"/>
    <property type="evidence" value="ECO:0007669"/>
    <property type="project" value="TreeGrafter"/>
</dbReference>
<dbReference type="PANTHER" id="PTHR15715">
    <property type="entry name" value="CENTROSOMAL PROTEIN OF 170 KDA"/>
    <property type="match status" value="1"/>
</dbReference>
<reference evidence="3" key="3">
    <citation type="submission" date="2025-09" db="UniProtKB">
        <authorList>
            <consortium name="Ensembl"/>
        </authorList>
    </citation>
    <scope>IDENTIFICATION</scope>
</reference>
<keyword evidence="2" id="KW-1133">Transmembrane helix</keyword>
<feature type="transmembrane region" description="Helical" evidence="2">
    <location>
        <begin position="218"/>
        <end position="239"/>
    </location>
</feature>
<evidence type="ECO:0000313" key="4">
    <source>
        <dbReference type="Proteomes" id="UP001501920"/>
    </source>
</evidence>
<dbReference type="OMA" id="QEGFHEL"/>
<sequence>MTHSEILSTTQSELTVLTMWFLTLYGLLEDERLASAHQAEAFTHQIQHLQGTQLRSVQDELDRVQELKDSELLEAQAELSLVREEVQTLREAAEECAAERENDIATLQEELCRVRAEMSRVETNAQEYELEAVTLRAEIAMKINDGVIVCPGDVVLLREECSSLKAECETLKEANSRLTEKLQLLQDTRYKHTVSVLHLHQDTQRADMFAGHCGQNHVCMSFVASPSICVLILGFSSFSHSPPHLSISPPPQFSTEPPVLSLPFIGLIVIVAVLWCCWSELGS</sequence>
<evidence type="ECO:0000256" key="1">
    <source>
        <dbReference type="SAM" id="Coils"/>
    </source>
</evidence>
<name>A0A3B4CIP1_PYGNA</name>
<evidence type="ECO:0000256" key="2">
    <source>
        <dbReference type="SAM" id="Phobius"/>
    </source>
</evidence>
<dbReference type="InterPro" id="IPR051176">
    <property type="entry name" value="Cent_Immune-Sig_Mod"/>
</dbReference>
<accession>A0A3B4CIP1</accession>
<protein>
    <recommendedName>
        <fullName evidence="5">KASH5-like coiled-coil domain-containing protein</fullName>
    </recommendedName>
</protein>
<reference evidence="3 4" key="1">
    <citation type="submission" date="2020-10" db="EMBL/GenBank/DDBJ databases">
        <title>Pygocentrus nattereri (red-bellied piranha) genome, fPygNat1, primary haplotype.</title>
        <authorList>
            <person name="Myers G."/>
            <person name="Meyer A."/>
            <person name="Karagic N."/>
            <person name="Pippel M."/>
            <person name="Winkler S."/>
            <person name="Tracey A."/>
            <person name="Wood J."/>
            <person name="Formenti G."/>
            <person name="Howe K."/>
            <person name="Fedrigo O."/>
            <person name="Jarvis E.D."/>
        </authorList>
    </citation>
    <scope>NUCLEOTIDE SEQUENCE [LARGE SCALE GENOMIC DNA]</scope>
</reference>
<keyword evidence="1" id="KW-0175">Coiled coil</keyword>
<feature type="transmembrane region" description="Helical" evidence="2">
    <location>
        <begin position="259"/>
        <end position="278"/>
    </location>
</feature>